<protein>
    <submittedName>
        <fullName evidence="3">Acriflavine resistance protein B</fullName>
    </submittedName>
</protein>
<dbReference type="EMBL" id="JAMB01000004">
    <property type="protein sequence ID" value="ETX11296.1"/>
    <property type="molecule type" value="Genomic_DNA"/>
</dbReference>
<sequence>MSPIDQNRGIIPWFANNPVAANLLLILMITLGLINMGSINKEAFPSLPPSQVSISVSNDSGSAKENEEGIAIPIEQALQGTSGIKSITTSSKASSTSVTVEMVDGYDINVLTDDIKDEVDQITSFPDDADPAVVTKATRVEHSIWVQLYGEADRRTLQKLTDELESDLLAQEDISSTSITGWLDPTMMVEIDKNKLESYGLTLTDVANAINAESSTAKIATLRNEDIYLSVSASEQAYIKSQFSQVPVQTNENGGTLLLSDIATIRDVFDEDEFVLSRFNRENSLAIQVLTTGNSDISNSVIAAKSVIQDWQDSGRLPPNVTLGTWYDRSESINERLELMVENAVTGVFLVFVLLAIFLNITVAFWVAMGLPFIFFGTLFFMGTESIGLTLNMFTTFGFIMALGIVVDDAVVVGESIYTVRSKEGDTLGSTIKGTMIVAIPTLFGVFTTVAAFWALSNIEGRLGQLYSQFAIVVAICLVLSVIESKIILPAHLAHINTRKSTRTNPIAKGWAWIQRGADNGLQWFSDRIYKPTIDIALNHRYAICLFFIAVFLLVMSMPFTGAIRISFFPQIPGDTVRGGVTMYNDVSYGRTSQVLLTLEKAAYQADIALRSNTDERSSGQRPNANGEQRANANDDVRSKTASDRSAADRPNRSENSDRPNRPATKPKGDVAIKNIQVTSSNEQSGNIRIELITDRPYTSAEFAAKWQQFSGMPEGVKNLRIRSARETVDALRVELRGNDSSVLTGAMTELLKQLEPLPAVTGIEQNTEPTESRMVLKLSEQGRLLGLSTSDLASQISTNFDGQVVQTYQRDNAEVEVRLGYPNDQQESPAAVMNTKVTLDDGTRIPLSAVATLSQEEAETTIVRIDGKRSLYLSAEVDKDEMSSTEVVEYLENAVVPQMERQFSGVSFYFSGEAEQREETQSSMSEMFLIAMLIIYALLAIPLKSYTQPIIIMMAIPFGIIGALLGHWMNDLTLGIFSLNGILALSGVVVNDSLLLVSRYNDLRHETGHIKKAISLACRSRLRAVLLTSITTFAGLIPILWETSKQAQMLIPAAVSLGYGIMFATVITLVLIPVLLMISEDARHLLDRLKSKKEDHDLSNLKLD</sequence>
<dbReference type="Gene3D" id="3.30.70.1440">
    <property type="entry name" value="Multidrug efflux transporter AcrB pore domain"/>
    <property type="match status" value="1"/>
</dbReference>
<gene>
    <name evidence="3" type="ORF">MUS1_10850</name>
</gene>
<proteinExistence type="predicted"/>
<dbReference type="SUPFAM" id="SSF82714">
    <property type="entry name" value="Multidrug efflux transporter AcrB TolC docking domain, DN and DC subdomains"/>
    <property type="match status" value="2"/>
</dbReference>
<feature type="transmembrane region" description="Helical" evidence="2">
    <location>
        <begin position="466"/>
        <end position="483"/>
    </location>
</feature>
<dbReference type="Pfam" id="PF00873">
    <property type="entry name" value="ACR_tran"/>
    <property type="match status" value="2"/>
</dbReference>
<evidence type="ECO:0000256" key="2">
    <source>
        <dbReference type="SAM" id="Phobius"/>
    </source>
</evidence>
<evidence type="ECO:0000313" key="4">
    <source>
        <dbReference type="Proteomes" id="UP000054058"/>
    </source>
</evidence>
<dbReference type="PATRIC" id="fig|1122207.3.peg.1300"/>
<dbReference type="PANTHER" id="PTHR32063">
    <property type="match status" value="1"/>
</dbReference>
<feature type="compositionally biased region" description="Polar residues" evidence="1">
    <location>
        <begin position="620"/>
        <end position="632"/>
    </location>
</feature>
<accession>X7E7Y7</accession>
<name>X7E7Y7_9GAMM</name>
<dbReference type="eggNOG" id="COG0841">
    <property type="taxonomic scope" value="Bacteria"/>
</dbReference>
<keyword evidence="2" id="KW-1133">Transmembrane helix</keyword>
<feature type="transmembrane region" description="Helical" evidence="2">
    <location>
        <begin position="348"/>
        <end position="381"/>
    </location>
</feature>
<feature type="transmembrane region" description="Helical" evidence="2">
    <location>
        <begin position="1023"/>
        <end position="1042"/>
    </location>
</feature>
<keyword evidence="2" id="KW-0812">Transmembrane</keyword>
<comment type="caution">
    <text evidence="3">The sequence shown here is derived from an EMBL/GenBank/DDBJ whole genome shotgun (WGS) entry which is preliminary data.</text>
</comment>
<feature type="transmembrane region" description="Helical" evidence="2">
    <location>
        <begin position="928"/>
        <end position="944"/>
    </location>
</feature>
<feature type="transmembrane region" description="Helical" evidence="2">
    <location>
        <begin position="951"/>
        <end position="970"/>
    </location>
</feature>
<evidence type="ECO:0000313" key="3">
    <source>
        <dbReference type="EMBL" id="ETX11296.1"/>
    </source>
</evidence>
<keyword evidence="4" id="KW-1185">Reference proteome</keyword>
<keyword evidence="2" id="KW-0472">Membrane</keyword>
<dbReference type="SUPFAM" id="SSF82866">
    <property type="entry name" value="Multidrug efflux transporter AcrB transmembrane domain"/>
    <property type="match status" value="2"/>
</dbReference>
<dbReference type="InterPro" id="IPR001036">
    <property type="entry name" value="Acrflvin-R"/>
</dbReference>
<dbReference type="GO" id="GO:0005886">
    <property type="term" value="C:plasma membrane"/>
    <property type="evidence" value="ECO:0007669"/>
    <property type="project" value="TreeGrafter"/>
</dbReference>
<dbReference type="RefSeq" id="WP_036160291.1">
    <property type="nucleotide sequence ID" value="NZ_JAMB01000004.1"/>
</dbReference>
<organism evidence="3 4">
    <name type="scientific">Marinomonas ushuaiensis DSM 15871</name>
    <dbReference type="NCBI Taxonomy" id="1122207"/>
    <lineage>
        <taxon>Bacteria</taxon>
        <taxon>Pseudomonadati</taxon>
        <taxon>Pseudomonadota</taxon>
        <taxon>Gammaproteobacteria</taxon>
        <taxon>Oceanospirillales</taxon>
        <taxon>Oceanospirillaceae</taxon>
        <taxon>Marinomonas</taxon>
    </lineage>
</organism>
<dbReference type="Gene3D" id="1.20.1640.10">
    <property type="entry name" value="Multidrug efflux transporter AcrB transmembrane domain"/>
    <property type="match status" value="3"/>
</dbReference>
<feature type="transmembrane region" description="Helical" evidence="2">
    <location>
        <begin position="393"/>
        <end position="413"/>
    </location>
</feature>
<dbReference type="GO" id="GO:0042910">
    <property type="term" value="F:xenobiotic transmembrane transporter activity"/>
    <property type="evidence" value="ECO:0007669"/>
    <property type="project" value="TreeGrafter"/>
</dbReference>
<reference evidence="3 4" key="1">
    <citation type="submission" date="2014-01" db="EMBL/GenBank/DDBJ databases">
        <title>Marinomonas ushuaiensis DSM 15871 Genome Sequencing.</title>
        <authorList>
            <person name="Lai Q."/>
            <person name="Shao Z.S."/>
        </authorList>
    </citation>
    <scope>NUCLEOTIDE SEQUENCE [LARGE SCALE GENOMIC DNA]</scope>
    <source>
        <strain evidence="3 4">DSM 15871</strain>
    </source>
</reference>
<feature type="transmembrane region" description="Helical" evidence="2">
    <location>
        <begin position="982"/>
        <end position="1002"/>
    </location>
</feature>
<feature type="transmembrane region" description="Helical" evidence="2">
    <location>
        <begin position="1054"/>
        <end position="1079"/>
    </location>
</feature>
<dbReference type="Gene3D" id="3.30.70.1430">
    <property type="entry name" value="Multidrug efflux transporter AcrB pore domain"/>
    <property type="match status" value="2"/>
</dbReference>
<dbReference type="Gene3D" id="3.30.70.1320">
    <property type="entry name" value="Multidrug efflux transporter AcrB pore domain like"/>
    <property type="match status" value="1"/>
</dbReference>
<dbReference type="PANTHER" id="PTHR32063:SF33">
    <property type="entry name" value="RND SUPERFAMILY EFFLUX PUMP PERMEASE COMPONENT"/>
    <property type="match status" value="1"/>
</dbReference>
<dbReference type="AlphaFoldDB" id="X7E7Y7"/>
<dbReference type="InterPro" id="IPR027463">
    <property type="entry name" value="AcrB_DN_DC_subdom"/>
</dbReference>
<feature type="transmembrane region" description="Helical" evidence="2">
    <location>
        <begin position="434"/>
        <end position="454"/>
    </location>
</feature>
<feature type="transmembrane region" description="Helical" evidence="2">
    <location>
        <begin position="20"/>
        <end position="39"/>
    </location>
</feature>
<feature type="region of interest" description="Disordered" evidence="1">
    <location>
        <begin position="612"/>
        <end position="672"/>
    </location>
</feature>
<dbReference type="PRINTS" id="PR00702">
    <property type="entry name" value="ACRIFLAVINRP"/>
</dbReference>
<dbReference type="STRING" id="1122207.MUS1_10850"/>
<dbReference type="Proteomes" id="UP000054058">
    <property type="component" value="Unassembled WGS sequence"/>
</dbReference>
<evidence type="ECO:0000256" key="1">
    <source>
        <dbReference type="SAM" id="MobiDB-lite"/>
    </source>
</evidence>
<dbReference type="SUPFAM" id="SSF82693">
    <property type="entry name" value="Multidrug efflux transporter AcrB pore domain, PN1, PN2, PC1 and PC2 subdomains"/>
    <property type="match status" value="1"/>
</dbReference>
<dbReference type="OrthoDB" id="5287122at2"/>
<dbReference type="Gene3D" id="3.30.2090.10">
    <property type="entry name" value="Multidrug efflux transporter AcrB TolC docking domain, DN and DC subdomains"/>
    <property type="match status" value="2"/>
</dbReference>
<feature type="compositionally biased region" description="Basic and acidic residues" evidence="1">
    <location>
        <begin position="633"/>
        <end position="671"/>
    </location>
</feature>
<feature type="transmembrane region" description="Helical" evidence="2">
    <location>
        <begin position="542"/>
        <end position="560"/>
    </location>
</feature>